<dbReference type="RefSeq" id="XP_013319418.1">
    <property type="nucleotide sequence ID" value="XM_013463964.1"/>
</dbReference>
<dbReference type="HOGENOM" id="CLU_2003955_0_0_1"/>
<proteinExistence type="predicted"/>
<evidence type="ECO:0000256" key="1">
    <source>
        <dbReference type="SAM" id="MobiDB-lite"/>
    </source>
</evidence>
<sequence length="124" mass="13519">MWIPLDCREAVNTLVNACIRYSNLDLKVVHSDSSIREMGEKINGWMKDSAQKKAVLVDLGGIPINLEVKKPLTMAEAMDLHMKRTQAEVAAQAVAVEDDLLEDAPMGDDPGEAIDSGAEETPEV</sequence>
<gene>
    <name evidence="2" type="ORF">PV05_03328</name>
</gene>
<accession>A0A0D2FFD8</accession>
<reference evidence="2 3" key="1">
    <citation type="submission" date="2015-01" db="EMBL/GenBank/DDBJ databases">
        <title>The Genome Sequence of Exophiala xenobiotica CBS118157.</title>
        <authorList>
            <consortium name="The Broad Institute Genomics Platform"/>
            <person name="Cuomo C."/>
            <person name="de Hoog S."/>
            <person name="Gorbushina A."/>
            <person name="Stielow B."/>
            <person name="Teixiera M."/>
            <person name="Abouelleil A."/>
            <person name="Chapman S.B."/>
            <person name="Priest M."/>
            <person name="Young S.K."/>
            <person name="Wortman J."/>
            <person name="Nusbaum C."/>
            <person name="Birren B."/>
        </authorList>
    </citation>
    <scope>NUCLEOTIDE SEQUENCE [LARGE SCALE GENOMIC DNA]</scope>
    <source>
        <strain evidence="2 3">CBS 118157</strain>
    </source>
</reference>
<feature type="region of interest" description="Disordered" evidence="1">
    <location>
        <begin position="102"/>
        <end position="124"/>
    </location>
</feature>
<organism evidence="2 3">
    <name type="scientific">Exophiala xenobiotica</name>
    <dbReference type="NCBI Taxonomy" id="348802"/>
    <lineage>
        <taxon>Eukaryota</taxon>
        <taxon>Fungi</taxon>
        <taxon>Dikarya</taxon>
        <taxon>Ascomycota</taxon>
        <taxon>Pezizomycotina</taxon>
        <taxon>Eurotiomycetes</taxon>
        <taxon>Chaetothyriomycetidae</taxon>
        <taxon>Chaetothyriales</taxon>
        <taxon>Herpotrichiellaceae</taxon>
        <taxon>Exophiala</taxon>
    </lineage>
</organism>
<keyword evidence="3" id="KW-1185">Reference proteome</keyword>
<name>A0A0D2FFD8_9EURO</name>
<dbReference type="GeneID" id="25325236"/>
<dbReference type="Proteomes" id="UP000054342">
    <property type="component" value="Unassembled WGS sequence"/>
</dbReference>
<dbReference type="EMBL" id="KN847318">
    <property type="protein sequence ID" value="KIW58834.1"/>
    <property type="molecule type" value="Genomic_DNA"/>
</dbReference>
<protein>
    <submittedName>
        <fullName evidence="2">Uncharacterized protein</fullName>
    </submittedName>
</protein>
<evidence type="ECO:0000313" key="3">
    <source>
        <dbReference type="Proteomes" id="UP000054342"/>
    </source>
</evidence>
<evidence type="ECO:0000313" key="2">
    <source>
        <dbReference type="EMBL" id="KIW58834.1"/>
    </source>
</evidence>
<dbReference type="AlphaFoldDB" id="A0A0D2FFD8"/>